<reference evidence="2 3" key="1">
    <citation type="submission" date="2024-01" db="EMBL/GenBank/DDBJ databases">
        <authorList>
            <person name="Alioto T."/>
            <person name="Alioto T."/>
            <person name="Gomez Garrido J."/>
        </authorList>
    </citation>
    <scope>NUCLEOTIDE SEQUENCE [LARGE SCALE GENOMIC DNA]</scope>
</reference>
<feature type="compositionally biased region" description="Polar residues" evidence="1">
    <location>
        <begin position="8"/>
        <end position="18"/>
    </location>
</feature>
<feature type="region of interest" description="Disordered" evidence="1">
    <location>
        <begin position="1"/>
        <end position="28"/>
    </location>
</feature>
<name>A0AAV1NAI2_SCOSC</name>
<evidence type="ECO:0000313" key="2">
    <source>
        <dbReference type="EMBL" id="CAK6956093.1"/>
    </source>
</evidence>
<gene>
    <name evidence="2" type="ORF">FSCOSCO3_A036613</name>
</gene>
<evidence type="ECO:0000313" key="3">
    <source>
        <dbReference type="Proteomes" id="UP001314229"/>
    </source>
</evidence>
<organism evidence="2 3">
    <name type="scientific">Scomber scombrus</name>
    <name type="common">Atlantic mackerel</name>
    <name type="synonym">Scomber vernalis</name>
    <dbReference type="NCBI Taxonomy" id="13677"/>
    <lineage>
        <taxon>Eukaryota</taxon>
        <taxon>Metazoa</taxon>
        <taxon>Chordata</taxon>
        <taxon>Craniata</taxon>
        <taxon>Vertebrata</taxon>
        <taxon>Euteleostomi</taxon>
        <taxon>Actinopterygii</taxon>
        <taxon>Neopterygii</taxon>
        <taxon>Teleostei</taxon>
        <taxon>Neoteleostei</taxon>
        <taxon>Acanthomorphata</taxon>
        <taxon>Pelagiaria</taxon>
        <taxon>Scombriformes</taxon>
        <taxon>Scombridae</taxon>
        <taxon>Scomber</taxon>
    </lineage>
</organism>
<proteinExistence type="predicted"/>
<keyword evidence="3" id="KW-1185">Reference proteome</keyword>
<dbReference type="Proteomes" id="UP001314229">
    <property type="component" value="Unassembled WGS sequence"/>
</dbReference>
<comment type="caution">
    <text evidence="2">The sequence shown here is derived from an EMBL/GenBank/DDBJ whole genome shotgun (WGS) entry which is preliminary data.</text>
</comment>
<dbReference type="EMBL" id="CAWUFR010000024">
    <property type="protein sequence ID" value="CAK6956093.1"/>
    <property type="molecule type" value="Genomic_DNA"/>
</dbReference>
<accession>A0AAV1NAI2</accession>
<sequence>MPGCSAVQRPSSSTSFNGDTALHQSGRDNYQSPMAWLSVVAAWRRLTAITLKHK</sequence>
<dbReference type="AlphaFoldDB" id="A0AAV1NAI2"/>
<protein>
    <submittedName>
        <fullName evidence="2">Uncharacterized protein</fullName>
    </submittedName>
</protein>
<evidence type="ECO:0000256" key="1">
    <source>
        <dbReference type="SAM" id="MobiDB-lite"/>
    </source>
</evidence>